<evidence type="ECO:0000259" key="8">
    <source>
        <dbReference type="Pfam" id="PF14416"/>
    </source>
</evidence>
<evidence type="ECO:0000259" key="7">
    <source>
        <dbReference type="Pfam" id="PF13839"/>
    </source>
</evidence>
<dbReference type="EnsemblPlants" id="AUR62001378-RA">
    <property type="protein sequence ID" value="AUR62001378-RA:cds"/>
    <property type="gene ID" value="AUR62001378"/>
</dbReference>
<evidence type="ECO:0008006" key="11">
    <source>
        <dbReference type="Google" id="ProtNLM"/>
    </source>
</evidence>
<feature type="domain" description="Trichome birefringence-like C-terminal" evidence="7">
    <location>
        <begin position="32"/>
        <end position="155"/>
    </location>
</feature>
<evidence type="ECO:0000313" key="9">
    <source>
        <dbReference type="EnsemblPlants" id="AUR62001378-RA:cds"/>
    </source>
</evidence>
<keyword evidence="10" id="KW-1185">Reference proteome</keyword>
<evidence type="ECO:0000313" key="10">
    <source>
        <dbReference type="Proteomes" id="UP000596660"/>
    </source>
</evidence>
<comment type="similarity">
    <text evidence="2">Belongs to the PC-esterase family. TBL subfamily.</text>
</comment>
<reference evidence="9" key="2">
    <citation type="submission" date="2021-03" db="UniProtKB">
        <authorList>
            <consortium name="EnsemblPlants"/>
        </authorList>
    </citation>
    <scope>IDENTIFICATION</scope>
</reference>
<keyword evidence="3" id="KW-0812">Transmembrane</keyword>
<feature type="domain" description="Trichome birefringence-like N-terminal" evidence="8">
    <location>
        <begin position="4"/>
        <end position="31"/>
    </location>
</feature>
<keyword evidence="4" id="KW-0735">Signal-anchor</keyword>
<dbReference type="GO" id="GO:0016020">
    <property type="term" value="C:membrane"/>
    <property type="evidence" value="ECO:0007669"/>
    <property type="project" value="UniProtKB-SubCell"/>
</dbReference>
<dbReference type="InterPro" id="IPR029962">
    <property type="entry name" value="TBL"/>
</dbReference>
<dbReference type="Gramene" id="AUR62001378-RA">
    <property type="protein sequence ID" value="AUR62001378-RA:cds"/>
    <property type="gene ID" value="AUR62001378"/>
</dbReference>
<keyword evidence="5" id="KW-1133">Transmembrane helix</keyword>
<name>A0A803KQS2_CHEQI</name>
<evidence type="ECO:0000256" key="6">
    <source>
        <dbReference type="ARBA" id="ARBA00023136"/>
    </source>
</evidence>
<proteinExistence type="inferred from homology"/>
<feature type="domain" description="Trichome birefringence-like C-terminal" evidence="7">
    <location>
        <begin position="156"/>
        <end position="254"/>
    </location>
</feature>
<dbReference type="GO" id="GO:0016413">
    <property type="term" value="F:O-acetyltransferase activity"/>
    <property type="evidence" value="ECO:0007669"/>
    <property type="project" value="InterPro"/>
</dbReference>
<dbReference type="Pfam" id="PF14416">
    <property type="entry name" value="PMR5N"/>
    <property type="match status" value="1"/>
</dbReference>
<dbReference type="AlphaFoldDB" id="A0A803KQS2"/>
<dbReference type="PANTHER" id="PTHR32285">
    <property type="entry name" value="PROTEIN TRICHOME BIREFRINGENCE-LIKE 9-RELATED"/>
    <property type="match status" value="1"/>
</dbReference>
<evidence type="ECO:0000256" key="1">
    <source>
        <dbReference type="ARBA" id="ARBA00004167"/>
    </source>
</evidence>
<accession>A0A803KQS2</accession>
<keyword evidence="6" id="KW-0472">Membrane</keyword>
<protein>
    <recommendedName>
        <fullName evidence="11">Trichome birefringence-like N-terminal domain-containing protein</fullName>
    </recommendedName>
</protein>
<evidence type="ECO:0000256" key="4">
    <source>
        <dbReference type="ARBA" id="ARBA00022968"/>
    </source>
</evidence>
<dbReference type="Pfam" id="PF13839">
    <property type="entry name" value="PC-Esterase"/>
    <property type="match status" value="2"/>
</dbReference>
<dbReference type="InterPro" id="IPR025846">
    <property type="entry name" value="TBL_N"/>
</dbReference>
<evidence type="ECO:0000256" key="5">
    <source>
        <dbReference type="ARBA" id="ARBA00022989"/>
    </source>
</evidence>
<dbReference type="Proteomes" id="UP000596660">
    <property type="component" value="Unplaced"/>
</dbReference>
<evidence type="ECO:0000256" key="3">
    <source>
        <dbReference type="ARBA" id="ARBA00022692"/>
    </source>
</evidence>
<reference evidence="9" key="1">
    <citation type="journal article" date="2017" name="Nature">
        <title>The genome of Chenopodium quinoa.</title>
        <authorList>
            <person name="Jarvis D.E."/>
            <person name="Ho Y.S."/>
            <person name="Lightfoot D.J."/>
            <person name="Schmoeckel S.M."/>
            <person name="Li B."/>
            <person name="Borm T.J.A."/>
            <person name="Ohyanagi H."/>
            <person name="Mineta K."/>
            <person name="Michell C.T."/>
            <person name="Saber N."/>
            <person name="Kharbatia N.M."/>
            <person name="Rupper R.R."/>
            <person name="Sharp A.R."/>
            <person name="Dally N."/>
            <person name="Boughton B.A."/>
            <person name="Woo Y.H."/>
            <person name="Gao G."/>
            <person name="Schijlen E.G.W.M."/>
            <person name="Guo X."/>
            <person name="Momin A.A."/>
            <person name="Negrao S."/>
            <person name="Al-Babili S."/>
            <person name="Gehring C."/>
            <person name="Roessner U."/>
            <person name="Jung C."/>
            <person name="Murphy K."/>
            <person name="Arold S.T."/>
            <person name="Gojobori T."/>
            <person name="van der Linden C.G."/>
            <person name="van Loo E.N."/>
            <person name="Jellen E.N."/>
            <person name="Maughan P.J."/>
            <person name="Tester M."/>
        </authorList>
    </citation>
    <scope>NUCLEOTIDE SEQUENCE [LARGE SCALE GENOMIC DNA]</scope>
    <source>
        <strain evidence="9">cv. PI 614886</strain>
    </source>
</reference>
<sequence>MLTIPTSKDCFLHGRNDKEFLYWRWKPHKCELPRFELSTFFQIMREKRLAFIGDSVARNQMESLLCILSQEEAPIDVYKDAKDRSRTWFFPRNNFTLMVLWTRFLVKGVEREGGVYDFHLDQVDEKWGYNVSQGLVDYAIVSSAQWYFRKNYLFEGHCERSKPYDEENLLISSKNNDEWEVRDIQIEEIERAKKEGYWKGQQNIQALDITKVMLLRPDGHPGSHWRDKKKKGFNDCVHWCMPGPIDVWNDLLLALLN</sequence>
<dbReference type="GO" id="GO:0005794">
    <property type="term" value="C:Golgi apparatus"/>
    <property type="evidence" value="ECO:0007669"/>
    <property type="project" value="TreeGrafter"/>
</dbReference>
<dbReference type="PANTHER" id="PTHR32285:SF28">
    <property type="entry name" value="XYLOGLUCAN O-ACETYLTRANSFERASE 2"/>
    <property type="match status" value="1"/>
</dbReference>
<comment type="subcellular location">
    <subcellularLocation>
        <location evidence="1">Membrane</location>
        <topology evidence="1">Single-pass membrane protein</topology>
    </subcellularLocation>
</comment>
<dbReference type="InterPro" id="IPR026057">
    <property type="entry name" value="TBL_C"/>
</dbReference>
<organism evidence="9 10">
    <name type="scientific">Chenopodium quinoa</name>
    <name type="common">Quinoa</name>
    <dbReference type="NCBI Taxonomy" id="63459"/>
    <lineage>
        <taxon>Eukaryota</taxon>
        <taxon>Viridiplantae</taxon>
        <taxon>Streptophyta</taxon>
        <taxon>Embryophyta</taxon>
        <taxon>Tracheophyta</taxon>
        <taxon>Spermatophyta</taxon>
        <taxon>Magnoliopsida</taxon>
        <taxon>eudicotyledons</taxon>
        <taxon>Gunneridae</taxon>
        <taxon>Pentapetalae</taxon>
        <taxon>Caryophyllales</taxon>
        <taxon>Chenopodiaceae</taxon>
        <taxon>Chenopodioideae</taxon>
        <taxon>Atripliceae</taxon>
        <taxon>Chenopodium</taxon>
    </lineage>
</organism>
<evidence type="ECO:0000256" key="2">
    <source>
        <dbReference type="ARBA" id="ARBA00007727"/>
    </source>
</evidence>